<name>A0ACB9D7G8_9ASTR</name>
<sequence length="142" mass="16032">MSTISVAIPVYTSDEDNSSTTPPPSPVRVTPTPSTQQPQHPLIVYQWRNRKPSALEPATAGEPARPLRPEDTYQKNELHYGALQDGMYQLQQTQDLEERTTTYVDLITEDLQATDDVHNNLVDLVLEMKNKMADLTRRVEVA</sequence>
<evidence type="ECO:0000313" key="1">
    <source>
        <dbReference type="EMBL" id="KAI3742568.1"/>
    </source>
</evidence>
<reference evidence="1 2" key="2">
    <citation type="journal article" date="2022" name="Mol. Ecol. Resour.">
        <title>The genomes of chicory, endive, great burdock and yacon provide insights into Asteraceae paleo-polyploidization history and plant inulin production.</title>
        <authorList>
            <person name="Fan W."/>
            <person name="Wang S."/>
            <person name="Wang H."/>
            <person name="Wang A."/>
            <person name="Jiang F."/>
            <person name="Liu H."/>
            <person name="Zhao H."/>
            <person name="Xu D."/>
            <person name="Zhang Y."/>
        </authorList>
    </citation>
    <scope>NUCLEOTIDE SEQUENCE [LARGE SCALE GENOMIC DNA]</scope>
    <source>
        <strain evidence="2">cv. Yunnan</strain>
        <tissue evidence="1">Leaves</tissue>
    </source>
</reference>
<organism evidence="1 2">
    <name type="scientific">Smallanthus sonchifolius</name>
    <dbReference type="NCBI Taxonomy" id="185202"/>
    <lineage>
        <taxon>Eukaryota</taxon>
        <taxon>Viridiplantae</taxon>
        <taxon>Streptophyta</taxon>
        <taxon>Embryophyta</taxon>
        <taxon>Tracheophyta</taxon>
        <taxon>Spermatophyta</taxon>
        <taxon>Magnoliopsida</taxon>
        <taxon>eudicotyledons</taxon>
        <taxon>Gunneridae</taxon>
        <taxon>Pentapetalae</taxon>
        <taxon>asterids</taxon>
        <taxon>campanulids</taxon>
        <taxon>Asterales</taxon>
        <taxon>Asteraceae</taxon>
        <taxon>Asteroideae</taxon>
        <taxon>Heliantheae alliance</taxon>
        <taxon>Millerieae</taxon>
        <taxon>Smallanthus</taxon>
    </lineage>
</organism>
<dbReference type="Proteomes" id="UP001056120">
    <property type="component" value="Linkage Group LG20"/>
</dbReference>
<dbReference type="EMBL" id="CM042037">
    <property type="protein sequence ID" value="KAI3742568.1"/>
    <property type="molecule type" value="Genomic_DNA"/>
</dbReference>
<protein>
    <submittedName>
        <fullName evidence="1">Uncharacterized protein</fullName>
    </submittedName>
</protein>
<keyword evidence="2" id="KW-1185">Reference proteome</keyword>
<comment type="caution">
    <text evidence="1">The sequence shown here is derived from an EMBL/GenBank/DDBJ whole genome shotgun (WGS) entry which is preliminary data.</text>
</comment>
<accession>A0ACB9D7G8</accession>
<reference evidence="2" key="1">
    <citation type="journal article" date="2022" name="Mol. Ecol. Resour.">
        <title>The genomes of chicory, endive, great burdock and yacon provide insights into Asteraceae palaeo-polyploidization history and plant inulin production.</title>
        <authorList>
            <person name="Fan W."/>
            <person name="Wang S."/>
            <person name="Wang H."/>
            <person name="Wang A."/>
            <person name="Jiang F."/>
            <person name="Liu H."/>
            <person name="Zhao H."/>
            <person name="Xu D."/>
            <person name="Zhang Y."/>
        </authorList>
    </citation>
    <scope>NUCLEOTIDE SEQUENCE [LARGE SCALE GENOMIC DNA]</scope>
    <source>
        <strain evidence="2">cv. Yunnan</strain>
    </source>
</reference>
<gene>
    <name evidence="1" type="ORF">L1987_60254</name>
</gene>
<evidence type="ECO:0000313" key="2">
    <source>
        <dbReference type="Proteomes" id="UP001056120"/>
    </source>
</evidence>
<proteinExistence type="predicted"/>